<dbReference type="Gene3D" id="3.40.50.1360">
    <property type="match status" value="1"/>
</dbReference>
<comment type="caution">
    <text evidence="5">The sequence shown here is derived from an EMBL/GenBank/DDBJ whole genome shotgun (WGS) entry which is preliminary data.</text>
</comment>
<dbReference type="SUPFAM" id="SSF46785">
    <property type="entry name" value="Winged helix' DNA-binding domain"/>
    <property type="match status" value="1"/>
</dbReference>
<dbReference type="SMART" id="SM00420">
    <property type="entry name" value="HTH_DEOR"/>
    <property type="match status" value="1"/>
</dbReference>
<evidence type="ECO:0000256" key="2">
    <source>
        <dbReference type="ARBA" id="ARBA00023125"/>
    </source>
</evidence>
<name>A0AAW8RQQ2_ENTAV</name>
<dbReference type="GO" id="GO:0003700">
    <property type="term" value="F:DNA-binding transcription factor activity"/>
    <property type="evidence" value="ECO:0007669"/>
    <property type="project" value="InterPro"/>
</dbReference>
<dbReference type="PROSITE" id="PS00894">
    <property type="entry name" value="HTH_DEOR_1"/>
    <property type="match status" value="1"/>
</dbReference>
<sequence length="256" mass="29052">MNSADRKKFIVDYLEENYSVKINQLSKDLKVTRETVRKDLYELEKQGLIRKVLGGAVIENSKLKSTYEKRKLENYEEKQMIAQKAISFIEPNDSIYLDYGTTVYCLAEEILKMGNVTVVTNSIQIVNLLLKNPTIDIIVLGGLLRKNEDSLSGSFGLSNMDKLSVNYGFFSGGGVDPEFGLTNHNLGEAEISREMFQKSQTKIVLVDHTKYRNVSLNQVAETKDIDFIITDQSVTEKDKELFEQLEVELISVSKTK</sequence>
<dbReference type="InterPro" id="IPR014036">
    <property type="entry name" value="DeoR-like_C"/>
</dbReference>
<feature type="domain" description="HTH deoR-type" evidence="4">
    <location>
        <begin position="3"/>
        <end position="58"/>
    </location>
</feature>
<dbReference type="InterPro" id="IPR018356">
    <property type="entry name" value="Tscrpt_reg_HTH_DeoR_CS"/>
</dbReference>
<dbReference type="AlphaFoldDB" id="A0AAW8RQQ2"/>
<keyword evidence="3" id="KW-0804">Transcription</keyword>
<dbReference type="InterPro" id="IPR036390">
    <property type="entry name" value="WH_DNA-bd_sf"/>
</dbReference>
<proteinExistence type="predicted"/>
<evidence type="ECO:0000259" key="4">
    <source>
        <dbReference type="PROSITE" id="PS51000"/>
    </source>
</evidence>
<dbReference type="GO" id="GO:0003677">
    <property type="term" value="F:DNA binding"/>
    <property type="evidence" value="ECO:0007669"/>
    <property type="project" value="UniProtKB-KW"/>
</dbReference>
<dbReference type="Gene3D" id="1.10.10.10">
    <property type="entry name" value="Winged helix-like DNA-binding domain superfamily/Winged helix DNA-binding domain"/>
    <property type="match status" value="1"/>
</dbReference>
<dbReference type="InterPro" id="IPR050313">
    <property type="entry name" value="Carb_Metab_HTH_regulators"/>
</dbReference>
<organism evidence="5 6">
    <name type="scientific">Enterococcus avium</name>
    <name type="common">Streptococcus avium</name>
    <dbReference type="NCBI Taxonomy" id="33945"/>
    <lineage>
        <taxon>Bacteria</taxon>
        <taxon>Bacillati</taxon>
        <taxon>Bacillota</taxon>
        <taxon>Bacilli</taxon>
        <taxon>Lactobacillales</taxon>
        <taxon>Enterococcaceae</taxon>
        <taxon>Enterococcus</taxon>
    </lineage>
</organism>
<dbReference type="PANTHER" id="PTHR30363">
    <property type="entry name" value="HTH-TYPE TRANSCRIPTIONAL REGULATOR SRLR-RELATED"/>
    <property type="match status" value="1"/>
</dbReference>
<evidence type="ECO:0000256" key="1">
    <source>
        <dbReference type="ARBA" id="ARBA00023015"/>
    </source>
</evidence>
<evidence type="ECO:0000256" key="3">
    <source>
        <dbReference type="ARBA" id="ARBA00023163"/>
    </source>
</evidence>
<evidence type="ECO:0000313" key="5">
    <source>
        <dbReference type="EMBL" id="MDT2401580.1"/>
    </source>
</evidence>
<gene>
    <name evidence="5" type="ORF">P7D43_04285</name>
</gene>
<protein>
    <submittedName>
        <fullName evidence="5">DeoR/GlpR family DNA-binding transcription regulator</fullName>
    </submittedName>
</protein>
<dbReference type="Pfam" id="PF00455">
    <property type="entry name" value="DeoRC"/>
    <property type="match status" value="1"/>
</dbReference>
<dbReference type="RefSeq" id="WP_048722436.1">
    <property type="nucleotide sequence ID" value="NZ_CAAKOC010000046.1"/>
</dbReference>
<dbReference type="SMART" id="SM01134">
    <property type="entry name" value="DeoRC"/>
    <property type="match status" value="1"/>
</dbReference>
<dbReference type="Pfam" id="PF08220">
    <property type="entry name" value="HTH_DeoR"/>
    <property type="match status" value="1"/>
</dbReference>
<dbReference type="InterPro" id="IPR001034">
    <property type="entry name" value="DeoR_HTH"/>
</dbReference>
<dbReference type="PROSITE" id="PS51000">
    <property type="entry name" value="HTH_DEOR_2"/>
    <property type="match status" value="1"/>
</dbReference>
<dbReference type="PANTHER" id="PTHR30363:SF44">
    <property type="entry name" value="AGA OPERON TRANSCRIPTIONAL REPRESSOR-RELATED"/>
    <property type="match status" value="1"/>
</dbReference>
<dbReference type="EMBL" id="JARPWH010000009">
    <property type="protein sequence ID" value="MDT2401580.1"/>
    <property type="molecule type" value="Genomic_DNA"/>
</dbReference>
<dbReference type="InterPro" id="IPR037171">
    <property type="entry name" value="NagB/RpiA_transferase-like"/>
</dbReference>
<dbReference type="PRINTS" id="PR00037">
    <property type="entry name" value="HTHLACR"/>
</dbReference>
<dbReference type="SUPFAM" id="SSF100950">
    <property type="entry name" value="NagB/RpiA/CoA transferase-like"/>
    <property type="match status" value="1"/>
</dbReference>
<keyword evidence="2 5" id="KW-0238">DNA-binding</keyword>
<dbReference type="InterPro" id="IPR036388">
    <property type="entry name" value="WH-like_DNA-bd_sf"/>
</dbReference>
<evidence type="ECO:0000313" key="6">
    <source>
        <dbReference type="Proteomes" id="UP001260773"/>
    </source>
</evidence>
<dbReference type="Proteomes" id="UP001260773">
    <property type="component" value="Unassembled WGS sequence"/>
</dbReference>
<accession>A0AAW8RQQ2</accession>
<reference evidence="5" key="1">
    <citation type="submission" date="2023-03" db="EMBL/GenBank/DDBJ databases">
        <authorList>
            <person name="Shen W."/>
            <person name="Cai J."/>
        </authorList>
    </citation>
    <scope>NUCLEOTIDE SEQUENCE</scope>
    <source>
        <strain evidence="5">P33-2</strain>
    </source>
</reference>
<keyword evidence="1" id="KW-0805">Transcription regulation</keyword>